<organism evidence="1 2">
    <name type="scientific">Solanum pinnatisectum</name>
    <name type="common">tansyleaf nightshade</name>
    <dbReference type="NCBI Taxonomy" id="50273"/>
    <lineage>
        <taxon>Eukaryota</taxon>
        <taxon>Viridiplantae</taxon>
        <taxon>Streptophyta</taxon>
        <taxon>Embryophyta</taxon>
        <taxon>Tracheophyta</taxon>
        <taxon>Spermatophyta</taxon>
        <taxon>Magnoliopsida</taxon>
        <taxon>eudicotyledons</taxon>
        <taxon>Gunneridae</taxon>
        <taxon>Pentapetalae</taxon>
        <taxon>asterids</taxon>
        <taxon>lamiids</taxon>
        <taxon>Solanales</taxon>
        <taxon>Solanaceae</taxon>
        <taxon>Solanoideae</taxon>
        <taxon>Solaneae</taxon>
        <taxon>Solanum</taxon>
    </lineage>
</organism>
<keyword evidence="2" id="KW-1185">Reference proteome</keyword>
<evidence type="ECO:0000313" key="2">
    <source>
        <dbReference type="Proteomes" id="UP001311915"/>
    </source>
</evidence>
<sequence length="158" mass="18328">MSGAGFGRDGQPSYKGEKFDSHKIVIDGIASCIRSEFELARPSWQKFSKSTHLVWFEEFKKRLKWLPEYNDAIWGNFQKRASSKLTQLFQDVRKHLPLKSNWMGNAVFKEMKEHWGKKIRDSNASASLHTSGCVPHRLIYKRMVIIVSGNVKLKNKEE</sequence>
<reference evidence="1 2" key="1">
    <citation type="submission" date="2023-10" db="EMBL/GenBank/DDBJ databases">
        <title>Genome-Wide Identification Analysis in wild type Solanum Pinnatisectum Reveals Some Genes Defensing Phytophthora Infestans.</title>
        <authorList>
            <person name="Sun C."/>
        </authorList>
    </citation>
    <scope>NUCLEOTIDE SEQUENCE [LARGE SCALE GENOMIC DNA]</scope>
    <source>
        <strain evidence="1">LQN</strain>
        <tissue evidence="1">Leaf</tissue>
    </source>
</reference>
<comment type="caution">
    <text evidence="1">The sequence shown here is derived from an EMBL/GenBank/DDBJ whole genome shotgun (WGS) entry which is preliminary data.</text>
</comment>
<dbReference type="AlphaFoldDB" id="A0AAV9LEK5"/>
<proteinExistence type="predicted"/>
<gene>
    <name evidence="1" type="ORF">R3W88_026896</name>
</gene>
<name>A0AAV9LEK5_9SOLN</name>
<accession>A0AAV9LEK5</accession>
<dbReference type="EMBL" id="JAWPEI010000006">
    <property type="protein sequence ID" value="KAK4724117.1"/>
    <property type="molecule type" value="Genomic_DNA"/>
</dbReference>
<evidence type="ECO:0000313" key="1">
    <source>
        <dbReference type="EMBL" id="KAK4724117.1"/>
    </source>
</evidence>
<dbReference type="Proteomes" id="UP001311915">
    <property type="component" value="Unassembled WGS sequence"/>
</dbReference>
<protein>
    <submittedName>
        <fullName evidence="1">Uncharacterized protein</fullName>
    </submittedName>
</protein>